<evidence type="ECO:0000256" key="3">
    <source>
        <dbReference type="ARBA" id="ARBA00022645"/>
    </source>
</evidence>
<gene>
    <name evidence="14" type="ORF">A2008_04950</name>
</gene>
<comment type="catalytic activity">
    <reaction evidence="10">
        <text>Releases a C-terminal residue, which may be hydrophobic or positively charged.</text>
        <dbReference type="EC" id="3.4.17.18"/>
    </reaction>
</comment>
<evidence type="ECO:0000256" key="6">
    <source>
        <dbReference type="ARBA" id="ARBA00022729"/>
    </source>
</evidence>
<proteinExistence type="inferred from homology"/>
<evidence type="ECO:0000256" key="1">
    <source>
        <dbReference type="ARBA" id="ARBA00001947"/>
    </source>
</evidence>
<dbReference type="SUPFAM" id="SSF53187">
    <property type="entry name" value="Zn-dependent exopeptidases"/>
    <property type="match status" value="1"/>
</dbReference>
<evidence type="ECO:0000256" key="5">
    <source>
        <dbReference type="ARBA" id="ARBA00022723"/>
    </source>
</evidence>
<dbReference type="InterPro" id="IPR000834">
    <property type="entry name" value="Peptidase_M14"/>
</dbReference>
<dbReference type="PROSITE" id="PS00133">
    <property type="entry name" value="CARBOXYPEPT_ZN_2"/>
    <property type="match status" value="1"/>
</dbReference>
<comment type="cofactor">
    <cofactor evidence="1">
        <name>Zn(2+)</name>
        <dbReference type="ChEBI" id="CHEBI:29105"/>
    </cofactor>
</comment>
<keyword evidence="8" id="KW-0862">Zinc</keyword>
<dbReference type="STRING" id="1817813.A2008_04950"/>
<dbReference type="PROSITE" id="PS52035">
    <property type="entry name" value="PEPTIDASE_M14"/>
    <property type="match status" value="1"/>
</dbReference>
<comment type="caution">
    <text evidence="14">The sequence shown here is derived from an EMBL/GenBank/DDBJ whole genome shotgun (WGS) entry which is preliminary data.</text>
</comment>
<keyword evidence="4" id="KW-0645">Protease</keyword>
<comment type="similarity">
    <text evidence="2 12">Belongs to the peptidase M14 family.</text>
</comment>
<dbReference type="GO" id="GO:0005615">
    <property type="term" value="C:extracellular space"/>
    <property type="evidence" value="ECO:0007669"/>
    <property type="project" value="TreeGrafter"/>
</dbReference>
<dbReference type="PANTHER" id="PTHR11705">
    <property type="entry name" value="PROTEASE FAMILY M14 CARBOXYPEPTIDASE A,B"/>
    <property type="match status" value="1"/>
</dbReference>
<dbReference type="InterPro" id="IPR057246">
    <property type="entry name" value="CARBOXYPEPT_ZN_1"/>
</dbReference>
<evidence type="ECO:0000256" key="8">
    <source>
        <dbReference type="ARBA" id="ARBA00022833"/>
    </source>
</evidence>
<name>A0A1F7WTR9_9BACT</name>
<evidence type="ECO:0000256" key="11">
    <source>
        <dbReference type="ARBA" id="ARBA00066554"/>
    </source>
</evidence>
<evidence type="ECO:0000256" key="4">
    <source>
        <dbReference type="ARBA" id="ARBA00022670"/>
    </source>
</evidence>
<feature type="domain" description="Peptidase M14" evidence="13">
    <location>
        <begin position="95"/>
        <end position="375"/>
    </location>
</feature>
<dbReference type="InterPro" id="IPR057247">
    <property type="entry name" value="CARBOXYPEPT_ZN_2"/>
</dbReference>
<dbReference type="PANTHER" id="PTHR11705:SF143">
    <property type="entry name" value="SLL0236 PROTEIN"/>
    <property type="match status" value="1"/>
</dbReference>
<dbReference type="CDD" id="cd03859">
    <property type="entry name" value="M14_CPT"/>
    <property type="match status" value="1"/>
</dbReference>
<feature type="active site" description="Proton donor/acceptor" evidence="12">
    <location>
        <position position="345"/>
    </location>
</feature>
<evidence type="ECO:0000256" key="9">
    <source>
        <dbReference type="ARBA" id="ARBA00023049"/>
    </source>
</evidence>
<dbReference type="AlphaFoldDB" id="A0A1F7WTR9"/>
<dbReference type="InterPro" id="IPR033810">
    <property type="entry name" value="Carboxypeptidase_T"/>
</dbReference>
<accession>A0A1F7WTR9</accession>
<dbReference type="GO" id="GO:0004181">
    <property type="term" value="F:metallocarboxypeptidase activity"/>
    <property type="evidence" value="ECO:0007669"/>
    <property type="project" value="InterPro"/>
</dbReference>
<dbReference type="EMBL" id="MGFH01000078">
    <property type="protein sequence ID" value="OGM06163.1"/>
    <property type="molecule type" value="Genomic_DNA"/>
</dbReference>
<evidence type="ECO:0000256" key="12">
    <source>
        <dbReference type="PROSITE-ProRule" id="PRU01379"/>
    </source>
</evidence>
<evidence type="ECO:0000259" key="13">
    <source>
        <dbReference type="PROSITE" id="PS52035"/>
    </source>
</evidence>
<organism evidence="14 15">
    <name type="scientific">Candidatus Wallbacteria bacterium GWC2_49_35</name>
    <dbReference type="NCBI Taxonomy" id="1817813"/>
    <lineage>
        <taxon>Bacteria</taxon>
        <taxon>Candidatus Walliibacteriota</taxon>
    </lineage>
</organism>
<evidence type="ECO:0000313" key="14">
    <source>
        <dbReference type="EMBL" id="OGM06163.1"/>
    </source>
</evidence>
<dbReference type="Pfam" id="PF00246">
    <property type="entry name" value="Peptidase_M14"/>
    <property type="match status" value="1"/>
</dbReference>
<dbReference type="PROSITE" id="PS00132">
    <property type="entry name" value="CARBOXYPEPT_ZN_1"/>
    <property type="match status" value="1"/>
</dbReference>
<dbReference type="GO" id="GO:0008270">
    <property type="term" value="F:zinc ion binding"/>
    <property type="evidence" value="ECO:0007669"/>
    <property type="project" value="InterPro"/>
</dbReference>
<reference evidence="14 15" key="1">
    <citation type="journal article" date="2016" name="Nat. Commun.">
        <title>Thousands of microbial genomes shed light on interconnected biogeochemical processes in an aquifer system.</title>
        <authorList>
            <person name="Anantharaman K."/>
            <person name="Brown C.T."/>
            <person name="Hug L.A."/>
            <person name="Sharon I."/>
            <person name="Castelle C.J."/>
            <person name="Probst A.J."/>
            <person name="Thomas B.C."/>
            <person name="Singh A."/>
            <person name="Wilkins M.J."/>
            <person name="Karaoz U."/>
            <person name="Brodie E.L."/>
            <person name="Williams K.H."/>
            <person name="Hubbard S.S."/>
            <person name="Banfield J.F."/>
        </authorList>
    </citation>
    <scope>NUCLEOTIDE SEQUENCE [LARGE SCALE GENOMIC DNA]</scope>
</reference>
<evidence type="ECO:0000256" key="7">
    <source>
        <dbReference type="ARBA" id="ARBA00022801"/>
    </source>
</evidence>
<dbReference type="EC" id="3.4.17.18" evidence="11"/>
<evidence type="ECO:0000256" key="2">
    <source>
        <dbReference type="ARBA" id="ARBA00005988"/>
    </source>
</evidence>
<dbReference type="PRINTS" id="PR00765">
    <property type="entry name" value="CRBOXYPTASEA"/>
</dbReference>
<keyword evidence="3" id="KW-0121">Carboxypeptidase</keyword>
<dbReference type="SMART" id="SM00631">
    <property type="entry name" value="Zn_pept"/>
    <property type="match status" value="1"/>
</dbReference>
<evidence type="ECO:0000256" key="10">
    <source>
        <dbReference type="ARBA" id="ARBA00050859"/>
    </source>
</evidence>
<sequence>MPQVVFASDNDTSKVVSTEETPQIVKIYVKDKFDVAKLANMGLDLPEVRHKNKFVISVITEAELKKVAALGYKYKVINSDAHSVLRATRAGTLNKYRTFDQIEKIMKDAETNNPSLCKLHVIGKSFEGRPVYALNISGGEKKPAVLIMGLTHAREWISAEVPTALIEEILQKYPADKTIKELVDNRDIWIVPVVNPDGLVYSQAKSKMWRKNRRANSDKSFGVDLNRNYGYQWGTVGASTYPGSDTYHGTKAFSEPCAAAVKELAEREKFRASISFHSYSELVLFPFGYAYEAVAKDEKLLAELAQGIAKFSGYTPEKSSDLYPAMGDSDDWMYGAMGSLAFTIELGSQFVPNDNEVDKICADNVKSCLFLIEKAGSVHASNHPDFASKIQRAISTFAYYSATSDARALTSKTELVNLLNPVNDDAGKSFDEFIAEVEKTDLASKKLLAPVLKEVKDMYTQNIINRLGNTRQVIRDIEKLQNELEKVEEK</sequence>
<dbReference type="Proteomes" id="UP000178735">
    <property type="component" value="Unassembled WGS sequence"/>
</dbReference>
<keyword evidence="6" id="KW-0732">Signal</keyword>
<keyword evidence="5" id="KW-0479">Metal-binding</keyword>
<protein>
    <recommendedName>
        <fullName evidence="11">carboxypeptidase T</fullName>
        <ecNumber evidence="11">3.4.17.18</ecNumber>
    </recommendedName>
</protein>
<dbReference type="Gene3D" id="3.40.630.10">
    <property type="entry name" value="Zn peptidases"/>
    <property type="match status" value="1"/>
</dbReference>
<dbReference type="FunFam" id="3.40.630.10:FF:000084">
    <property type="entry name" value="Carboxypeptidase B2"/>
    <property type="match status" value="1"/>
</dbReference>
<keyword evidence="9" id="KW-0482">Metalloprotease</keyword>
<dbReference type="GO" id="GO:0006508">
    <property type="term" value="P:proteolysis"/>
    <property type="evidence" value="ECO:0007669"/>
    <property type="project" value="UniProtKB-KW"/>
</dbReference>
<keyword evidence="7" id="KW-0378">Hydrolase</keyword>
<evidence type="ECO:0000313" key="15">
    <source>
        <dbReference type="Proteomes" id="UP000178735"/>
    </source>
</evidence>